<dbReference type="InterPro" id="IPR039425">
    <property type="entry name" value="RNA_pol_sigma-70-like"/>
</dbReference>
<dbReference type="InterPro" id="IPR013324">
    <property type="entry name" value="RNA_pol_sigma_r3/r4-like"/>
</dbReference>
<dbReference type="InterPro" id="IPR013249">
    <property type="entry name" value="RNA_pol_sigma70_r4_t2"/>
</dbReference>
<keyword evidence="6" id="KW-1185">Reference proteome</keyword>
<reference evidence="5 6" key="1">
    <citation type="submission" date="2019-02" db="EMBL/GenBank/DDBJ databases">
        <title>Deep-cultivation of Planctomycetes and their phenomic and genomic characterization uncovers novel biology.</title>
        <authorList>
            <person name="Wiegand S."/>
            <person name="Jogler M."/>
            <person name="Boedeker C."/>
            <person name="Pinto D."/>
            <person name="Vollmers J."/>
            <person name="Rivas-Marin E."/>
            <person name="Kohn T."/>
            <person name="Peeters S.H."/>
            <person name="Heuer A."/>
            <person name="Rast P."/>
            <person name="Oberbeckmann S."/>
            <person name="Bunk B."/>
            <person name="Jeske O."/>
            <person name="Meyerdierks A."/>
            <person name="Storesund J.E."/>
            <person name="Kallscheuer N."/>
            <person name="Luecker S."/>
            <person name="Lage O.M."/>
            <person name="Pohl T."/>
            <person name="Merkel B.J."/>
            <person name="Hornburger P."/>
            <person name="Mueller R.-W."/>
            <person name="Bruemmer F."/>
            <person name="Labrenz M."/>
            <person name="Spormann A.M."/>
            <person name="Op Den Camp H."/>
            <person name="Overmann J."/>
            <person name="Amann R."/>
            <person name="Jetten M.S.M."/>
            <person name="Mascher T."/>
            <person name="Medema M.H."/>
            <person name="Devos D.P."/>
            <person name="Kaster A.-K."/>
            <person name="Ovreas L."/>
            <person name="Rohde M."/>
            <person name="Galperin M.Y."/>
            <person name="Jogler C."/>
        </authorList>
    </citation>
    <scope>NUCLEOTIDE SEQUENCE [LARGE SCALE GENOMIC DNA]</scope>
    <source>
        <strain evidence="5 6">Poly41</strain>
    </source>
</reference>
<evidence type="ECO:0000259" key="4">
    <source>
        <dbReference type="Pfam" id="PF08281"/>
    </source>
</evidence>
<dbReference type="GO" id="GO:0016987">
    <property type="term" value="F:sigma factor activity"/>
    <property type="evidence" value="ECO:0007669"/>
    <property type="project" value="UniProtKB-KW"/>
</dbReference>
<dbReference type="SUPFAM" id="SSF88659">
    <property type="entry name" value="Sigma3 and sigma4 domains of RNA polymerase sigma factors"/>
    <property type="match status" value="1"/>
</dbReference>
<dbReference type="Proteomes" id="UP000319143">
    <property type="component" value="Unassembled WGS sequence"/>
</dbReference>
<proteinExistence type="predicted"/>
<dbReference type="InterPro" id="IPR014284">
    <property type="entry name" value="RNA_pol_sigma-70_dom"/>
</dbReference>
<evidence type="ECO:0000256" key="3">
    <source>
        <dbReference type="ARBA" id="ARBA00023163"/>
    </source>
</evidence>
<dbReference type="EMBL" id="SJPV01000001">
    <property type="protein sequence ID" value="TWU42572.1"/>
    <property type="molecule type" value="Genomic_DNA"/>
</dbReference>
<accession>A0A5C6E119</accession>
<dbReference type="Gene3D" id="1.10.10.10">
    <property type="entry name" value="Winged helix-like DNA-binding domain superfamily/Winged helix DNA-binding domain"/>
    <property type="match status" value="1"/>
</dbReference>
<organism evidence="5 6">
    <name type="scientific">Novipirellula artificiosorum</name>
    <dbReference type="NCBI Taxonomy" id="2528016"/>
    <lineage>
        <taxon>Bacteria</taxon>
        <taxon>Pseudomonadati</taxon>
        <taxon>Planctomycetota</taxon>
        <taxon>Planctomycetia</taxon>
        <taxon>Pirellulales</taxon>
        <taxon>Pirellulaceae</taxon>
        <taxon>Novipirellula</taxon>
    </lineage>
</organism>
<name>A0A5C6E119_9BACT</name>
<keyword evidence="1" id="KW-0805">Transcription regulation</keyword>
<dbReference type="Pfam" id="PF08281">
    <property type="entry name" value="Sigma70_r4_2"/>
    <property type="match status" value="1"/>
</dbReference>
<dbReference type="InterPro" id="IPR036388">
    <property type="entry name" value="WH-like_DNA-bd_sf"/>
</dbReference>
<keyword evidence="2" id="KW-0731">Sigma factor</keyword>
<dbReference type="RefSeq" id="WP_261344881.1">
    <property type="nucleotide sequence ID" value="NZ_SJPV01000001.1"/>
</dbReference>
<evidence type="ECO:0000256" key="2">
    <source>
        <dbReference type="ARBA" id="ARBA00023082"/>
    </source>
</evidence>
<gene>
    <name evidence="5" type="primary">sigE_2</name>
    <name evidence="5" type="ORF">Poly41_08690</name>
</gene>
<dbReference type="PANTHER" id="PTHR43133">
    <property type="entry name" value="RNA POLYMERASE ECF-TYPE SIGMA FACTO"/>
    <property type="match status" value="1"/>
</dbReference>
<keyword evidence="3" id="KW-0804">Transcription</keyword>
<dbReference type="AlphaFoldDB" id="A0A5C6E119"/>
<dbReference type="GO" id="GO:0006352">
    <property type="term" value="P:DNA-templated transcription initiation"/>
    <property type="evidence" value="ECO:0007669"/>
    <property type="project" value="InterPro"/>
</dbReference>
<dbReference type="GO" id="GO:0003677">
    <property type="term" value="F:DNA binding"/>
    <property type="evidence" value="ECO:0007669"/>
    <property type="project" value="InterPro"/>
</dbReference>
<evidence type="ECO:0000313" key="5">
    <source>
        <dbReference type="EMBL" id="TWU42572.1"/>
    </source>
</evidence>
<evidence type="ECO:0000256" key="1">
    <source>
        <dbReference type="ARBA" id="ARBA00023015"/>
    </source>
</evidence>
<protein>
    <submittedName>
        <fullName evidence="5">ECF RNA polymerase sigma factor SigE</fullName>
    </submittedName>
</protein>
<dbReference type="PANTHER" id="PTHR43133:SF46">
    <property type="entry name" value="RNA POLYMERASE SIGMA-70 FACTOR ECF SUBFAMILY"/>
    <property type="match status" value="1"/>
</dbReference>
<comment type="caution">
    <text evidence="5">The sequence shown here is derived from an EMBL/GenBank/DDBJ whole genome shotgun (WGS) entry which is preliminary data.</text>
</comment>
<sequence length="83" mass="9427">MPVLAERKAIITFQEEKPTSTQDFELCHALAQLAPELRAIFMLKEESGLSYQEIAQTLNIPEGTVGSRLNRARRALRKLLTSW</sequence>
<feature type="domain" description="RNA polymerase sigma factor 70 region 4 type 2" evidence="4">
    <location>
        <begin position="28"/>
        <end position="76"/>
    </location>
</feature>
<dbReference type="NCBIfam" id="TIGR02937">
    <property type="entry name" value="sigma70-ECF"/>
    <property type="match status" value="1"/>
</dbReference>
<evidence type="ECO:0000313" key="6">
    <source>
        <dbReference type="Proteomes" id="UP000319143"/>
    </source>
</evidence>